<keyword evidence="3" id="KW-1185">Reference proteome</keyword>
<reference evidence="2 3" key="1">
    <citation type="submission" date="2016-10" db="EMBL/GenBank/DDBJ databases">
        <title>The Draft Genome Sequence of Actinokineospora bangkokensis 44EHWT reveals the biosynthetic pathway of antifungal compounds Thailandins with unusual extender unit butylmalonyl-CoA.</title>
        <authorList>
            <person name="Greule A."/>
            <person name="Intra B."/>
            <person name="Flemming S."/>
            <person name="Rommel M.G."/>
            <person name="Panbangred W."/>
            <person name="Bechthold A."/>
        </authorList>
    </citation>
    <scope>NUCLEOTIDE SEQUENCE [LARGE SCALE GENOMIC DNA]</scope>
    <source>
        <strain evidence="2 3">44EHW</strain>
    </source>
</reference>
<dbReference type="Pfam" id="PF13480">
    <property type="entry name" value="Acetyltransf_6"/>
    <property type="match status" value="1"/>
</dbReference>
<dbReference type="Proteomes" id="UP000186040">
    <property type="component" value="Unassembled WGS sequence"/>
</dbReference>
<gene>
    <name evidence="2" type="ORF">BJP25_13060</name>
</gene>
<dbReference type="EMBL" id="MKQR01000007">
    <property type="protein sequence ID" value="OLR94780.1"/>
    <property type="molecule type" value="Genomic_DNA"/>
</dbReference>
<comment type="caution">
    <text evidence="2">The sequence shown here is derived from an EMBL/GenBank/DDBJ whole genome shotgun (WGS) entry which is preliminary data.</text>
</comment>
<name>A0A1Q9LRY6_9PSEU</name>
<sequence>MPEHPLGGLDDARWDALAGGGFYSSAFWLRLVALEPGAPSSAVHTEVPGGGLAAVPVARITGEADLGNPHLRWWDLLAERGLPAPGPRGLLVAQRRGYLAHLLATPGVDRVEAARALLARVRAVAGDEPAVAMYLTTPDVLALRAAGVTAFPVALAADAWIDLGDDGFEAWLSAGPRKRRARIRTELNKFAAAGYRVEHRTLPHAYTEVGTLAAQTEQRHGIEADPAAYVEAFRKHAELAGDRAEVLLCSVDGEPAVGCALYMRDGDVAYLRAVGFDYDRLRGAAEYFNLHCYLPAQLPGVRRLHCGIGTEDGKALRGADLTPLWLLDLGVDSPLSGRDDEVRAANRRLRAELAAKSPVVERALVTAEWDEFA</sequence>
<evidence type="ECO:0000259" key="1">
    <source>
        <dbReference type="Pfam" id="PF13480"/>
    </source>
</evidence>
<evidence type="ECO:0000313" key="3">
    <source>
        <dbReference type="Proteomes" id="UP000186040"/>
    </source>
</evidence>
<keyword evidence="2" id="KW-0808">Transferase</keyword>
<dbReference type="InterPro" id="IPR016181">
    <property type="entry name" value="Acyl_CoA_acyltransferase"/>
</dbReference>
<dbReference type="GO" id="GO:0016740">
    <property type="term" value="F:transferase activity"/>
    <property type="evidence" value="ECO:0007669"/>
    <property type="project" value="UniProtKB-KW"/>
</dbReference>
<dbReference type="Gene3D" id="3.40.630.30">
    <property type="match status" value="1"/>
</dbReference>
<dbReference type="SUPFAM" id="SSF55729">
    <property type="entry name" value="Acyl-CoA N-acyltransferases (Nat)"/>
    <property type="match status" value="1"/>
</dbReference>
<organism evidence="2 3">
    <name type="scientific">Actinokineospora bangkokensis</name>
    <dbReference type="NCBI Taxonomy" id="1193682"/>
    <lineage>
        <taxon>Bacteria</taxon>
        <taxon>Bacillati</taxon>
        <taxon>Actinomycetota</taxon>
        <taxon>Actinomycetes</taxon>
        <taxon>Pseudonocardiales</taxon>
        <taxon>Pseudonocardiaceae</taxon>
        <taxon>Actinokineospora</taxon>
    </lineage>
</organism>
<proteinExistence type="predicted"/>
<protein>
    <submittedName>
        <fullName evidence="2">GNAT family N-acetyltransferase</fullName>
    </submittedName>
</protein>
<dbReference type="InterPro" id="IPR038740">
    <property type="entry name" value="BioF2-like_GNAT_dom"/>
</dbReference>
<feature type="domain" description="BioF2-like acetyltransferase" evidence="1">
    <location>
        <begin position="177"/>
        <end position="312"/>
    </location>
</feature>
<dbReference type="STRING" id="1193682.BJP25_13060"/>
<evidence type="ECO:0000313" key="2">
    <source>
        <dbReference type="EMBL" id="OLR94780.1"/>
    </source>
</evidence>
<accession>A0A1Q9LRY6</accession>
<dbReference type="AlphaFoldDB" id="A0A1Q9LRY6"/>